<organism evidence="1 2">
    <name type="scientific">Linderina macrospora</name>
    <dbReference type="NCBI Taxonomy" id="4868"/>
    <lineage>
        <taxon>Eukaryota</taxon>
        <taxon>Fungi</taxon>
        <taxon>Fungi incertae sedis</taxon>
        <taxon>Zoopagomycota</taxon>
        <taxon>Kickxellomycotina</taxon>
        <taxon>Kickxellomycetes</taxon>
        <taxon>Kickxellales</taxon>
        <taxon>Kickxellaceae</taxon>
        <taxon>Linderina</taxon>
    </lineage>
</organism>
<gene>
    <name evidence="1" type="ORF">FBU59_004000</name>
</gene>
<name>A0ACC1J6X9_9FUNG</name>
<dbReference type="EMBL" id="JANBPW010002729">
    <property type="protein sequence ID" value="KAJ1939805.1"/>
    <property type="molecule type" value="Genomic_DNA"/>
</dbReference>
<sequence>MSGSGAGSSPTLASGQTGGNPNSKTIGGKRPNGGVKSGGVRKSRSGSANPPAKSASPDDDENDDSSEEMDEKRRKFLERNRVAASKCRQKKKMWIKELERRAEDATMQNRTLHLAVAQLKEEVIILKTQLLAHRNCGCNAIQQYLQADCGDPLTHAAVASATVPLPQPMPGTIMQDPAAAAAAAVVAAAATGFPLATQPASLTQQGPPPQPRQPSMQSFVAGGNSAFIEQTHPSASPNPGGQSATSLTATPALNSSVFGKSLNDVNVP</sequence>
<evidence type="ECO:0000313" key="1">
    <source>
        <dbReference type="EMBL" id="KAJ1939805.1"/>
    </source>
</evidence>
<reference evidence="1" key="1">
    <citation type="submission" date="2022-07" db="EMBL/GenBank/DDBJ databases">
        <title>Phylogenomic reconstructions and comparative analyses of Kickxellomycotina fungi.</title>
        <authorList>
            <person name="Reynolds N.K."/>
            <person name="Stajich J.E."/>
            <person name="Barry K."/>
            <person name="Grigoriev I.V."/>
            <person name="Crous P."/>
            <person name="Smith M.E."/>
        </authorList>
    </citation>
    <scope>NUCLEOTIDE SEQUENCE</scope>
    <source>
        <strain evidence="1">NRRL 5244</strain>
    </source>
</reference>
<protein>
    <submittedName>
        <fullName evidence="1">Uncharacterized protein</fullName>
    </submittedName>
</protein>
<keyword evidence="2" id="KW-1185">Reference proteome</keyword>
<proteinExistence type="predicted"/>
<dbReference type="Proteomes" id="UP001150603">
    <property type="component" value="Unassembled WGS sequence"/>
</dbReference>
<evidence type="ECO:0000313" key="2">
    <source>
        <dbReference type="Proteomes" id="UP001150603"/>
    </source>
</evidence>
<comment type="caution">
    <text evidence="1">The sequence shown here is derived from an EMBL/GenBank/DDBJ whole genome shotgun (WGS) entry which is preliminary data.</text>
</comment>
<accession>A0ACC1J6X9</accession>